<name>A0ABW5RGZ3_9MICO</name>
<accession>A0ABW5RGZ3</accession>
<dbReference type="PANTHER" id="PTHR43344">
    <property type="entry name" value="PHOSPHOSERINE PHOSPHATASE"/>
    <property type="match status" value="1"/>
</dbReference>
<keyword evidence="14" id="KW-1185">Reference proteome</keyword>
<dbReference type="SUPFAM" id="SSF56784">
    <property type="entry name" value="HAD-like"/>
    <property type="match status" value="1"/>
</dbReference>
<comment type="caution">
    <text evidence="13">The sequence shown here is derived from an EMBL/GenBank/DDBJ whole genome shotgun (WGS) entry which is preliminary data.</text>
</comment>
<evidence type="ECO:0000256" key="12">
    <source>
        <dbReference type="ARBA" id="ARBA00048523"/>
    </source>
</evidence>
<dbReference type="Proteomes" id="UP001597453">
    <property type="component" value="Unassembled WGS sequence"/>
</dbReference>
<evidence type="ECO:0000256" key="10">
    <source>
        <dbReference type="ARBA" id="ARBA00031693"/>
    </source>
</evidence>
<dbReference type="InterPro" id="IPR036412">
    <property type="entry name" value="HAD-like_sf"/>
</dbReference>
<evidence type="ECO:0000256" key="3">
    <source>
        <dbReference type="ARBA" id="ARBA00009184"/>
    </source>
</evidence>
<dbReference type="SFLD" id="SFLDG01136">
    <property type="entry name" value="C1.6:_Phosphoserine_Phosphatas"/>
    <property type="match status" value="1"/>
</dbReference>
<keyword evidence="8" id="KW-0460">Magnesium</keyword>
<dbReference type="SFLD" id="SFLDG01137">
    <property type="entry name" value="C1.6.1:_Phosphoserine_Phosphat"/>
    <property type="match status" value="1"/>
</dbReference>
<dbReference type="PANTHER" id="PTHR43344:SF2">
    <property type="entry name" value="PHOSPHOSERINE PHOSPHATASE"/>
    <property type="match status" value="1"/>
</dbReference>
<comment type="similarity">
    <text evidence="3">Belongs to the HAD-like hydrolase superfamily. SerB family.</text>
</comment>
<dbReference type="NCBIfam" id="TIGR01488">
    <property type="entry name" value="HAD-SF-IB"/>
    <property type="match status" value="1"/>
</dbReference>
<proteinExistence type="inferred from homology"/>
<reference evidence="14" key="1">
    <citation type="journal article" date="2019" name="Int. J. Syst. Evol. Microbiol.">
        <title>The Global Catalogue of Microorganisms (GCM) 10K type strain sequencing project: providing services to taxonomists for standard genome sequencing and annotation.</title>
        <authorList>
            <consortium name="The Broad Institute Genomics Platform"/>
            <consortium name="The Broad Institute Genome Sequencing Center for Infectious Disease"/>
            <person name="Wu L."/>
            <person name="Ma J."/>
        </authorList>
    </citation>
    <scope>NUCLEOTIDE SEQUENCE [LARGE SCALE GENOMIC DNA]</scope>
    <source>
        <strain evidence="14">TISTR 1511</strain>
    </source>
</reference>
<dbReference type="EMBL" id="JBHUNF010000001">
    <property type="protein sequence ID" value="MFD2673926.1"/>
    <property type="molecule type" value="Genomic_DNA"/>
</dbReference>
<organism evidence="13 14">
    <name type="scientific">Gulosibacter bifidus</name>
    <dbReference type="NCBI Taxonomy" id="272239"/>
    <lineage>
        <taxon>Bacteria</taxon>
        <taxon>Bacillati</taxon>
        <taxon>Actinomycetota</taxon>
        <taxon>Actinomycetes</taxon>
        <taxon>Micrococcales</taxon>
        <taxon>Microbacteriaceae</taxon>
        <taxon>Gulosibacter</taxon>
    </lineage>
</organism>
<evidence type="ECO:0000256" key="2">
    <source>
        <dbReference type="ARBA" id="ARBA00005135"/>
    </source>
</evidence>
<dbReference type="EC" id="3.1.3.3" evidence="4"/>
<dbReference type="GO" id="GO:0016787">
    <property type="term" value="F:hydrolase activity"/>
    <property type="evidence" value="ECO:0007669"/>
    <property type="project" value="UniProtKB-KW"/>
</dbReference>
<keyword evidence="7 13" id="KW-0378">Hydrolase</keyword>
<evidence type="ECO:0000256" key="9">
    <source>
        <dbReference type="ARBA" id="ARBA00023299"/>
    </source>
</evidence>
<dbReference type="InterPro" id="IPR050582">
    <property type="entry name" value="HAD-like_SerB"/>
</dbReference>
<keyword evidence="9" id="KW-0718">Serine biosynthesis</keyword>
<comment type="cofactor">
    <cofactor evidence="1">
        <name>Mg(2+)</name>
        <dbReference type="ChEBI" id="CHEBI:18420"/>
    </cofactor>
</comment>
<comment type="pathway">
    <text evidence="2">Amino-acid biosynthesis; L-serine biosynthesis; L-serine from 3-phospho-D-glycerate: step 3/3.</text>
</comment>
<dbReference type="InterPro" id="IPR023214">
    <property type="entry name" value="HAD_sf"/>
</dbReference>
<evidence type="ECO:0000256" key="1">
    <source>
        <dbReference type="ARBA" id="ARBA00001946"/>
    </source>
</evidence>
<dbReference type="SFLD" id="SFLDF00029">
    <property type="entry name" value="phosphoserine_phosphatase"/>
    <property type="match status" value="1"/>
</dbReference>
<dbReference type="Gene3D" id="3.40.50.1000">
    <property type="entry name" value="HAD superfamily/HAD-like"/>
    <property type="match status" value="1"/>
</dbReference>
<evidence type="ECO:0000256" key="4">
    <source>
        <dbReference type="ARBA" id="ARBA00012640"/>
    </source>
</evidence>
<evidence type="ECO:0000256" key="8">
    <source>
        <dbReference type="ARBA" id="ARBA00022842"/>
    </source>
</evidence>
<evidence type="ECO:0000256" key="5">
    <source>
        <dbReference type="ARBA" id="ARBA00022605"/>
    </source>
</evidence>
<dbReference type="RefSeq" id="WP_083524378.1">
    <property type="nucleotide sequence ID" value="NZ_JBHUNF010000001.1"/>
</dbReference>
<evidence type="ECO:0000313" key="14">
    <source>
        <dbReference type="Proteomes" id="UP001597453"/>
    </source>
</evidence>
<sequence length="234" mass="24999">MTPNDLTLSPMHGEGTITPGARFLVVLDVDSTLIEDEVIELIADYANVRDQVTEVTDRAMRGELDFEGSLRERVALLKGVTTAQIAEVRDRITVTKGVPEMIAAVHAAGGRVGCVSGGFHEVLDPLAKDLGLDLWRANRFATDDAGVLTGEVTGTIVGREVKARTLRSWAQSLDVPMERTVAVGDGANDLGMMAIAGLSVAFDAKPVVREQASVAMRDRDMTQLLPLLGIPAAH</sequence>
<comment type="catalytic activity">
    <reaction evidence="11">
        <text>O-phospho-L-serine + H2O = L-serine + phosphate</text>
        <dbReference type="Rhea" id="RHEA:21208"/>
        <dbReference type="ChEBI" id="CHEBI:15377"/>
        <dbReference type="ChEBI" id="CHEBI:33384"/>
        <dbReference type="ChEBI" id="CHEBI:43474"/>
        <dbReference type="ChEBI" id="CHEBI:57524"/>
        <dbReference type="EC" id="3.1.3.3"/>
    </reaction>
</comment>
<keyword evidence="5" id="KW-0028">Amino-acid biosynthesis</keyword>
<dbReference type="Pfam" id="PF12710">
    <property type="entry name" value="HAD"/>
    <property type="match status" value="1"/>
</dbReference>
<keyword evidence="6" id="KW-0479">Metal-binding</keyword>
<evidence type="ECO:0000256" key="6">
    <source>
        <dbReference type="ARBA" id="ARBA00022723"/>
    </source>
</evidence>
<evidence type="ECO:0000256" key="11">
    <source>
        <dbReference type="ARBA" id="ARBA00048138"/>
    </source>
</evidence>
<gene>
    <name evidence="13" type="primary">serB</name>
    <name evidence="13" type="ORF">ACFSUQ_01205</name>
</gene>
<dbReference type="InterPro" id="IPR004469">
    <property type="entry name" value="PSP"/>
</dbReference>
<dbReference type="NCBIfam" id="TIGR00338">
    <property type="entry name" value="serB"/>
    <property type="match status" value="1"/>
</dbReference>
<evidence type="ECO:0000256" key="7">
    <source>
        <dbReference type="ARBA" id="ARBA00022801"/>
    </source>
</evidence>
<evidence type="ECO:0000313" key="13">
    <source>
        <dbReference type="EMBL" id="MFD2673926.1"/>
    </source>
</evidence>
<protein>
    <recommendedName>
        <fullName evidence="4">phosphoserine phosphatase</fullName>
        <ecNumber evidence="4">3.1.3.3</ecNumber>
    </recommendedName>
    <alternativeName>
        <fullName evidence="10">O-phosphoserine phosphohydrolase</fullName>
    </alternativeName>
</protein>
<dbReference type="SFLD" id="SFLDS00003">
    <property type="entry name" value="Haloacid_Dehalogenase"/>
    <property type="match status" value="1"/>
</dbReference>
<comment type="catalytic activity">
    <reaction evidence="12">
        <text>O-phospho-D-serine + H2O = D-serine + phosphate</text>
        <dbReference type="Rhea" id="RHEA:24873"/>
        <dbReference type="ChEBI" id="CHEBI:15377"/>
        <dbReference type="ChEBI" id="CHEBI:35247"/>
        <dbReference type="ChEBI" id="CHEBI:43474"/>
        <dbReference type="ChEBI" id="CHEBI:58680"/>
        <dbReference type="EC" id="3.1.3.3"/>
    </reaction>
</comment>